<proteinExistence type="predicted"/>
<accession>A0A0R1KVW1</accession>
<sequence length="554" mass="58210">MYSLKGGTKMNKNLKRSIYTGIAALSFVAIAGTVNATNASAKSYAKVTSNKTLTTDGTTRNVNVNGTNALYTKAGTLKGAKTVATKATLSNLSTSKSSEKNWRAYKVATTNRGSVYYKVVSFDGTYRGWIYGGKSTSAYAGGLKDYNTTTDPTASTDTSSSASSYSTTSSQASQTSALTTAQKAATYKIATPGTTNDGTEVTYSYPAWTQYKKGRVITDSTPYKDATFKITDETTRTREGDLWVKIEATDSANSKANGWIKYSGLTTYTTTPVSTFNADTSVKIAYRDTSTGKTLSTTNTWTTSSSSTKEGGSAVNYTNSDGQTIGKYIYSKGAPSGYKITTTDSKDLATDGSNATVTPSLSNATFGATLTVDVTPVASMTKVKYEVASATTGNANSTLSSSDFLYGYPALTASAQTSSLPVGGSTSGTFTVSSYFGSDGTFTKALNSTSSSNSVQTIKRNSDIWDASGNEIITPSVIANGLTGFFGQTDSTKSTTSAPAHYFYVYNATKTLAANASTMNNGSTVNIVFDRYSTNTTPASLNSDLNANTDYVSK</sequence>
<organism evidence="2 3">
    <name type="scientific">Lentilactobacillus sunkii DSM 19904</name>
    <dbReference type="NCBI Taxonomy" id="1423808"/>
    <lineage>
        <taxon>Bacteria</taxon>
        <taxon>Bacillati</taxon>
        <taxon>Bacillota</taxon>
        <taxon>Bacilli</taxon>
        <taxon>Lactobacillales</taxon>
        <taxon>Lactobacillaceae</taxon>
        <taxon>Lentilactobacillus</taxon>
    </lineage>
</organism>
<keyword evidence="1" id="KW-0732">Signal</keyword>
<evidence type="ECO:0008006" key="4">
    <source>
        <dbReference type="Google" id="ProtNLM"/>
    </source>
</evidence>
<feature type="chain" id="PRO_5039209680" description="S-layer protein" evidence="1">
    <location>
        <begin position="32"/>
        <end position="554"/>
    </location>
</feature>
<evidence type="ECO:0000256" key="1">
    <source>
        <dbReference type="SAM" id="SignalP"/>
    </source>
</evidence>
<dbReference type="EMBL" id="AZEA01000013">
    <property type="protein sequence ID" value="KRK87982.1"/>
    <property type="molecule type" value="Genomic_DNA"/>
</dbReference>
<dbReference type="Proteomes" id="UP000051581">
    <property type="component" value="Unassembled WGS sequence"/>
</dbReference>
<reference evidence="2 3" key="1">
    <citation type="journal article" date="2015" name="Genome Announc.">
        <title>Expanding the biotechnology potential of lactobacilli through comparative genomics of 213 strains and associated genera.</title>
        <authorList>
            <person name="Sun Z."/>
            <person name="Harris H.M."/>
            <person name="McCann A."/>
            <person name="Guo C."/>
            <person name="Argimon S."/>
            <person name="Zhang W."/>
            <person name="Yang X."/>
            <person name="Jeffery I.B."/>
            <person name="Cooney J.C."/>
            <person name="Kagawa T.F."/>
            <person name="Liu W."/>
            <person name="Song Y."/>
            <person name="Salvetti E."/>
            <person name="Wrobel A."/>
            <person name="Rasinkangas P."/>
            <person name="Parkhill J."/>
            <person name="Rea M.C."/>
            <person name="O'Sullivan O."/>
            <person name="Ritari J."/>
            <person name="Douillard F.P."/>
            <person name="Paul Ross R."/>
            <person name="Yang R."/>
            <person name="Briner A.E."/>
            <person name="Felis G.E."/>
            <person name="de Vos W.M."/>
            <person name="Barrangou R."/>
            <person name="Klaenhammer T.R."/>
            <person name="Caufield P.W."/>
            <person name="Cui Y."/>
            <person name="Zhang H."/>
            <person name="O'Toole P.W."/>
        </authorList>
    </citation>
    <scope>NUCLEOTIDE SEQUENCE [LARGE SCALE GENOMIC DNA]</scope>
    <source>
        <strain evidence="2 3">DSM 19904</strain>
    </source>
</reference>
<name>A0A0R1KVW1_9LACO</name>
<keyword evidence="3" id="KW-1185">Reference proteome</keyword>
<comment type="caution">
    <text evidence="2">The sequence shown here is derived from an EMBL/GenBank/DDBJ whole genome shotgun (WGS) entry which is preliminary data.</text>
</comment>
<dbReference type="PATRIC" id="fig|1423808.3.peg.634"/>
<gene>
    <name evidence="2" type="ORF">FD17_GL000629</name>
</gene>
<feature type="signal peptide" evidence="1">
    <location>
        <begin position="1"/>
        <end position="31"/>
    </location>
</feature>
<dbReference type="AlphaFoldDB" id="A0A0R1KVW1"/>
<protein>
    <recommendedName>
        <fullName evidence="4">S-layer protein</fullName>
    </recommendedName>
</protein>
<evidence type="ECO:0000313" key="3">
    <source>
        <dbReference type="Proteomes" id="UP000051581"/>
    </source>
</evidence>
<evidence type="ECO:0000313" key="2">
    <source>
        <dbReference type="EMBL" id="KRK87982.1"/>
    </source>
</evidence>